<evidence type="ECO:0000313" key="2">
    <source>
        <dbReference type="EMBL" id="CAD9604026.1"/>
    </source>
</evidence>
<feature type="region of interest" description="Disordered" evidence="1">
    <location>
        <begin position="146"/>
        <end position="175"/>
    </location>
</feature>
<feature type="compositionally biased region" description="Polar residues" evidence="1">
    <location>
        <begin position="150"/>
        <end position="159"/>
    </location>
</feature>
<organism evidence="2">
    <name type="scientific">Leptocylindrus danicus</name>
    <dbReference type="NCBI Taxonomy" id="163516"/>
    <lineage>
        <taxon>Eukaryota</taxon>
        <taxon>Sar</taxon>
        <taxon>Stramenopiles</taxon>
        <taxon>Ochrophyta</taxon>
        <taxon>Bacillariophyta</taxon>
        <taxon>Coscinodiscophyceae</taxon>
        <taxon>Chaetocerotophycidae</taxon>
        <taxon>Leptocylindrales</taxon>
        <taxon>Leptocylindraceae</taxon>
        <taxon>Leptocylindrus</taxon>
    </lineage>
</organism>
<accession>A0A7S2LEH1</accession>
<sequence>MSTCSSKIKWADEIATVACQIAELTPEERSTYWYNDVDMRENDRKISSLVDAYKKTKIGEFEIAETYFNERGHSLRGLEAMMGCPMTHEIQIITANRIMLKEENSKAIKRSKTNAKKAHKRGLFDEKMSMSYKGPAPAGDAVEIRKKASNGKSQRSDGANSLFRGGNCEKKGKGSCEKMGIVAQMRRRMTFPKG</sequence>
<gene>
    <name evidence="2" type="ORF">LDAN0321_LOCUS17656</name>
</gene>
<reference evidence="2" key="1">
    <citation type="submission" date="2021-01" db="EMBL/GenBank/DDBJ databases">
        <authorList>
            <person name="Corre E."/>
            <person name="Pelletier E."/>
            <person name="Niang G."/>
            <person name="Scheremetjew M."/>
            <person name="Finn R."/>
            <person name="Kale V."/>
            <person name="Holt S."/>
            <person name="Cochrane G."/>
            <person name="Meng A."/>
            <person name="Brown T."/>
            <person name="Cohen L."/>
        </authorList>
    </citation>
    <scope>NUCLEOTIDE SEQUENCE</scope>
    <source>
        <strain evidence="2">B650</strain>
    </source>
</reference>
<dbReference type="EMBL" id="HBGY01028564">
    <property type="protein sequence ID" value="CAD9604026.1"/>
    <property type="molecule type" value="Transcribed_RNA"/>
</dbReference>
<name>A0A7S2LEH1_9STRA</name>
<proteinExistence type="predicted"/>
<protein>
    <submittedName>
        <fullName evidence="2">Uncharacterized protein</fullName>
    </submittedName>
</protein>
<dbReference type="AlphaFoldDB" id="A0A7S2LEH1"/>
<evidence type="ECO:0000256" key="1">
    <source>
        <dbReference type="SAM" id="MobiDB-lite"/>
    </source>
</evidence>